<gene>
    <name evidence="4" type="ORF">DSM104635_01912</name>
</gene>
<evidence type="ECO:0000313" key="4">
    <source>
        <dbReference type="EMBL" id="QGZ95071.1"/>
    </source>
</evidence>
<dbReference type="InterPro" id="IPR029057">
    <property type="entry name" value="PRTase-like"/>
</dbReference>
<keyword evidence="5" id="KW-1185">Reference proteome</keyword>
<dbReference type="Pfam" id="PF00156">
    <property type="entry name" value="Pribosyltran"/>
    <property type="match status" value="1"/>
</dbReference>
<evidence type="ECO:0000256" key="1">
    <source>
        <dbReference type="ARBA" id="ARBA00008007"/>
    </source>
</evidence>
<dbReference type="SUPFAM" id="SSF53271">
    <property type="entry name" value="PRTase-like"/>
    <property type="match status" value="1"/>
</dbReference>
<dbReference type="InterPro" id="IPR000836">
    <property type="entry name" value="PRTase_dom"/>
</dbReference>
<accession>A0A6I6MM21</accession>
<dbReference type="Gene3D" id="3.40.50.2020">
    <property type="match status" value="1"/>
</dbReference>
<reference evidence="5" key="1">
    <citation type="submission" date="2019-12" db="EMBL/GenBank/DDBJ databases">
        <title>Complete genome of Terracaulis silvestris 0127_4.</title>
        <authorList>
            <person name="Vieira S."/>
            <person name="Riedel T."/>
            <person name="Sproer C."/>
            <person name="Pascual J."/>
            <person name="Boedeker C."/>
            <person name="Overmann J."/>
        </authorList>
    </citation>
    <scope>NUCLEOTIDE SEQUENCE [LARGE SCALE GENOMIC DNA]</scope>
    <source>
        <strain evidence="5">0127_4</strain>
    </source>
</reference>
<proteinExistence type="inferred from homology"/>
<feature type="domain" description="Phosphoribosyltransferase" evidence="2">
    <location>
        <begin position="163"/>
        <end position="229"/>
    </location>
</feature>
<evidence type="ECO:0000259" key="3">
    <source>
        <dbReference type="Pfam" id="PF18912"/>
    </source>
</evidence>
<dbReference type="PANTHER" id="PTHR47505">
    <property type="entry name" value="DNA UTILIZATION PROTEIN YHGH"/>
    <property type="match status" value="1"/>
</dbReference>
<dbReference type="AlphaFoldDB" id="A0A6I6MM21"/>
<dbReference type="InterPro" id="IPR051910">
    <property type="entry name" value="ComF/GntX_DNA_util-trans"/>
</dbReference>
<evidence type="ECO:0000313" key="5">
    <source>
        <dbReference type="Proteomes" id="UP000431269"/>
    </source>
</evidence>
<protein>
    <submittedName>
        <fullName evidence="4">DNA utilization protein GntX</fullName>
    </submittedName>
</protein>
<feature type="domain" description="Double zinc ribbon" evidence="3">
    <location>
        <begin position="6"/>
        <end position="63"/>
    </location>
</feature>
<dbReference type="InterPro" id="IPR044005">
    <property type="entry name" value="DZR_2"/>
</dbReference>
<organism evidence="4 5">
    <name type="scientific">Terricaulis silvestris</name>
    <dbReference type="NCBI Taxonomy" id="2686094"/>
    <lineage>
        <taxon>Bacteria</taxon>
        <taxon>Pseudomonadati</taxon>
        <taxon>Pseudomonadota</taxon>
        <taxon>Alphaproteobacteria</taxon>
        <taxon>Caulobacterales</taxon>
        <taxon>Caulobacteraceae</taxon>
        <taxon>Terricaulis</taxon>
    </lineage>
</organism>
<name>A0A6I6MM21_9CAUL</name>
<evidence type="ECO:0000259" key="2">
    <source>
        <dbReference type="Pfam" id="PF00156"/>
    </source>
</evidence>
<dbReference type="EMBL" id="CP047045">
    <property type="protein sequence ID" value="QGZ95071.1"/>
    <property type="molecule type" value="Genomic_DNA"/>
</dbReference>
<dbReference type="Pfam" id="PF18912">
    <property type="entry name" value="DZR_2"/>
    <property type="match status" value="1"/>
</dbReference>
<dbReference type="Proteomes" id="UP000431269">
    <property type="component" value="Chromosome"/>
</dbReference>
<dbReference type="PANTHER" id="PTHR47505:SF1">
    <property type="entry name" value="DNA UTILIZATION PROTEIN YHGH"/>
    <property type="match status" value="1"/>
</dbReference>
<sequence length="238" mass="25868">MISRLSDLIWPPRSLLSDAIVDRPGVIEAELWGELKFLADPLCFRCGFPLPDEVGPEAICGACSGRKPAYDTARAALVYEDHARRLILDLKRGGRRDGLPVFARWMGAATAEVLAKADYITPAPMHWTRLAVRSFNQAAWLAQALSAASGKPWKPGALRRVKRRKSQAGLSASERRRNVGGAIKASGRFEGKIILVVDDVFTTGATLEACSRALRKAGAAEVHAVTLARVVRPMDISI</sequence>
<dbReference type="KEGG" id="tsv:DSM104635_01912"/>
<dbReference type="CDD" id="cd06223">
    <property type="entry name" value="PRTases_typeI"/>
    <property type="match status" value="1"/>
</dbReference>
<comment type="similarity">
    <text evidence="1">Belongs to the ComF/GntX family.</text>
</comment>